<reference evidence="4 5" key="1">
    <citation type="submission" date="2019-08" db="EMBL/GenBank/DDBJ databases">
        <title>The genome of the soybean aphid Biotype 1, its phylome, world population structure and adaptation to the North American continent.</title>
        <authorList>
            <person name="Giordano R."/>
            <person name="Donthu R.K."/>
            <person name="Hernandez A.G."/>
            <person name="Wright C.L."/>
            <person name="Zimin A.V."/>
        </authorList>
    </citation>
    <scope>NUCLEOTIDE SEQUENCE [LARGE SCALE GENOMIC DNA]</scope>
    <source>
        <tissue evidence="4">Whole aphids</tissue>
    </source>
</reference>
<dbReference type="EMBL" id="VYZN01000013">
    <property type="protein sequence ID" value="KAE9541081.1"/>
    <property type="molecule type" value="Genomic_DNA"/>
</dbReference>
<comment type="caution">
    <text evidence="4">The sequence shown here is derived from an EMBL/GenBank/DDBJ whole genome shotgun (WGS) entry which is preliminary data.</text>
</comment>
<name>A0A6G0TYN8_APHGL</name>
<dbReference type="Gene3D" id="2.60.40.4100">
    <property type="entry name" value="Zona pellucida, ZP-C domain"/>
    <property type="match status" value="1"/>
</dbReference>
<dbReference type="InterPro" id="IPR001507">
    <property type="entry name" value="ZP_dom"/>
</dbReference>
<feature type="region of interest" description="Disordered" evidence="1">
    <location>
        <begin position="127"/>
        <end position="212"/>
    </location>
</feature>
<dbReference type="Gene3D" id="2.60.40.3210">
    <property type="entry name" value="Zona pellucida, ZP-N domain"/>
    <property type="match status" value="1"/>
</dbReference>
<dbReference type="OrthoDB" id="10068552at2759"/>
<evidence type="ECO:0000313" key="5">
    <source>
        <dbReference type="Proteomes" id="UP000475862"/>
    </source>
</evidence>
<evidence type="ECO:0000256" key="2">
    <source>
        <dbReference type="SAM" id="Phobius"/>
    </source>
</evidence>
<keyword evidence="2" id="KW-0472">Membrane</keyword>
<dbReference type="InterPro" id="IPR056953">
    <property type="entry name" value="CUT_N"/>
</dbReference>
<dbReference type="PANTHER" id="PTHR46560:SF4">
    <property type="entry name" value="DUSKY"/>
    <property type="match status" value="1"/>
</dbReference>
<dbReference type="SMART" id="SM00241">
    <property type="entry name" value="ZP"/>
    <property type="match status" value="1"/>
</dbReference>
<organism evidence="4 5">
    <name type="scientific">Aphis glycines</name>
    <name type="common">Soybean aphid</name>
    <dbReference type="NCBI Taxonomy" id="307491"/>
    <lineage>
        <taxon>Eukaryota</taxon>
        <taxon>Metazoa</taxon>
        <taxon>Ecdysozoa</taxon>
        <taxon>Arthropoda</taxon>
        <taxon>Hexapoda</taxon>
        <taxon>Insecta</taxon>
        <taxon>Pterygota</taxon>
        <taxon>Neoptera</taxon>
        <taxon>Paraneoptera</taxon>
        <taxon>Hemiptera</taxon>
        <taxon>Sternorrhyncha</taxon>
        <taxon>Aphidomorpha</taxon>
        <taxon>Aphidoidea</taxon>
        <taxon>Aphididae</taxon>
        <taxon>Aphidini</taxon>
        <taxon>Aphis</taxon>
        <taxon>Aphis</taxon>
    </lineage>
</organism>
<dbReference type="PANTHER" id="PTHR46560">
    <property type="entry name" value="CYPHER, ISOFORM B"/>
    <property type="match status" value="1"/>
</dbReference>
<keyword evidence="5" id="KW-1185">Reference proteome</keyword>
<feature type="domain" description="ZP" evidence="3">
    <location>
        <begin position="279"/>
        <end position="530"/>
    </location>
</feature>
<feature type="compositionally biased region" description="Polar residues" evidence="1">
    <location>
        <begin position="169"/>
        <end position="184"/>
    </location>
</feature>
<accession>A0A6G0TYN8</accession>
<keyword evidence="2" id="KW-0812">Transmembrane</keyword>
<dbReference type="InterPro" id="IPR042235">
    <property type="entry name" value="ZP-C_dom"/>
</dbReference>
<gene>
    <name evidence="4" type="ORF">AGLY_004326</name>
</gene>
<sequence length="637" mass="71185">MLMNDLTIEKSTTNNGGYLYNNDDPKRKEYSSSKKKINDIINSYIYVSFIDQSVTMTRHWATSLLIIAQIYNAALGVEFSDKALFVKSDDIRKAREIHTKVAKIAPNPMDQTVDHILTWLQTRYQNQQNQRSARQNNEQRPRPFVVSPAQSDYRGYLPPQPPPQPEFNIPTTSSQYQPAATPSANPFFVQSAEPSQTVSPPPPSDDTPIQPLAPVAGAELQPSSSPDVSTQTQGFVDISPTSFQATNQPLQPELENSVNLQFNNNDITHPPHIHEMNVQCSKDMMTINVEFNRPYYGVVYSKGFYNTPECRYVNPNSGQTKYSFKVMLNSCGTRFVDEFSSGKQAYLENVLVIQNEPGIQEVWDVIRSVRCLWEGNLNKALSIALNIGMLNQEVVTFSGDTATARLDIQAGKGPFAPIANGLVKIGETMTLVVTVDGDPGFNILVRECVARDNNPESGNQLQLTDSQGCVAKPKLFGSFQTTTNPATGSLIAYAYFQAFKFPDVMDLLIECNVELCKFNCQPCSDTNQKIDPGRKRRDVHNIATNNTINTFDDSADSMMLVGRVHVYSPDDLLADNFNQTATDVLDPLQAFTTGDRTLCISSKKFYMTYSFMVAVTLISSAMSMILWIRLQRKIYKD</sequence>
<proteinExistence type="predicted"/>
<feature type="transmembrane region" description="Helical" evidence="2">
    <location>
        <begin position="606"/>
        <end position="628"/>
    </location>
</feature>
<dbReference type="AlphaFoldDB" id="A0A6G0TYN8"/>
<evidence type="ECO:0000256" key="1">
    <source>
        <dbReference type="SAM" id="MobiDB-lite"/>
    </source>
</evidence>
<dbReference type="Pfam" id="PF25057">
    <property type="entry name" value="CUT_N"/>
    <property type="match status" value="1"/>
</dbReference>
<dbReference type="Proteomes" id="UP000475862">
    <property type="component" value="Unassembled WGS sequence"/>
</dbReference>
<evidence type="ECO:0000313" key="4">
    <source>
        <dbReference type="EMBL" id="KAE9541081.1"/>
    </source>
</evidence>
<feature type="compositionally biased region" description="Low complexity" evidence="1">
    <location>
        <begin position="127"/>
        <end position="138"/>
    </location>
</feature>
<dbReference type="PROSITE" id="PS51034">
    <property type="entry name" value="ZP_2"/>
    <property type="match status" value="1"/>
</dbReference>
<evidence type="ECO:0000259" key="3">
    <source>
        <dbReference type="PROSITE" id="PS51034"/>
    </source>
</evidence>
<keyword evidence="2" id="KW-1133">Transmembrane helix</keyword>
<protein>
    <recommendedName>
        <fullName evidence="3">ZP domain-containing protein</fullName>
    </recommendedName>
</protein>